<dbReference type="SUPFAM" id="SSF49562">
    <property type="entry name" value="C2 domain (Calcium/lipid-binding domain, CaLB)"/>
    <property type="match status" value="1"/>
</dbReference>
<dbReference type="STRING" id="75743.A0A401QD79"/>
<dbReference type="OrthoDB" id="1562946at2759"/>
<accession>A0A401QD79</accession>
<dbReference type="PROSITE" id="PS50004">
    <property type="entry name" value="C2"/>
    <property type="match status" value="1"/>
</dbReference>
<comment type="caution">
    <text evidence="2">The sequence shown here is derived from an EMBL/GenBank/DDBJ whole genome shotgun (WGS) entry which is preliminary data.</text>
</comment>
<evidence type="ECO:0000313" key="2">
    <source>
        <dbReference type="EMBL" id="GCB83331.1"/>
    </source>
</evidence>
<sequence>VIECQDLPIVNGQCDPYATIILSSPSRSELKKTKVKRKTNNPQFDEVFYFE</sequence>
<reference evidence="2 3" key="1">
    <citation type="journal article" date="2018" name="Nat. Ecol. Evol.">
        <title>Shark genomes provide insights into elasmobranch evolution and the origin of vertebrates.</title>
        <authorList>
            <person name="Hara Y"/>
            <person name="Yamaguchi K"/>
            <person name="Onimaru K"/>
            <person name="Kadota M"/>
            <person name="Koyanagi M"/>
            <person name="Keeley SD"/>
            <person name="Tatsumi K"/>
            <person name="Tanaka K"/>
            <person name="Motone F"/>
            <person name="Kageyama Y"/>
            <person name="Nozu R"/>
            <person name="Adachi N"/>
            <person name="Nishimura O"/>
            <person name="Nakagawa R"/>
            <person name="Tanegashima C"/>
            <person name="Kiyatake I"/>
            <person name="Matsumoto R"/>
            <person name="Murakumo K"/>
            <person name="Nishida K"/>
            <person name="Terakita A"/>
            <person name="Kuratani S"/>
            <person name="Sato K"/>
            <person name="Hyodo S Kuraku.S."/>
        </authorList>
    </citation>
    <scope>NUCLEOTIDE SEQUENCE [LARGE SCALE GENOMIC DNA]</scope>
</reference>
<dbReference type="InterPro" id="IPR000008">
    <property type="entry name" value="C2_dom"/>
</dbReference>
<dbReference type="Proteomes" id="UP000288216">
    <property type="component" value="Unassembled WGS sequence"/>
</dbReference>
<dbReference type="Pfam" id="PF00168">
    <property type="entry name" value="C2"/>
    <property type="match status" value="1"/>
</dbReference>
<protein>
    <recommendedName>
        <fullName evidence="1">C2 domain-containing protein</fullName>
    </recommendedName>
</protein>
<feature type="non-terminal residue" evidence="2">
    <location>
        <position position="1"/>
    </location>
</feature>
<gene>
    <name evidence="2" type="ORF">scyTo_0023998</name>
</gene>
<feature type="domain" description="C2" evidence="1">
    <location>
        <begin position="1"/>
        <end position="51"/>
    </location>
</feature>
<evidence type="ECO:0000313" key="3">
    <source>
        <dbReference type="Proteomes" id="UP000288216"/>
    </source>
</evidence>
<proteinExistence type="predicted"/>
<dbReference type="InterPro" id="IPR035892">
    <property type="entry name" value="C2_domain_sf"/>
</dbReference>
<dbReference type="Gene3D" id="2.60.40.150">
    <property type="entry name" value="C2 domain"/>
    <property type="match status" value="1"/>
</dbReference>
<feature type="non-terminal residue" evidence="2">
    <location>
        <position position="51"/>
    </location>
</feature>
<evidence type="ECO:0000259" key="1">
    <source>
        <dbReference type="PROSITE" id="PS50004"/>
    </source>
</evidence>
<dbReference type="EMBL" id="BFAA01037313">
    <property type="protein sequence ID" value="GCB83331.1"/>
    <property type="molecule type" value="Genomic_DNA"/>
</dbReference>
<keyword evidence="3" id="KW-1185">Reference proteome</keyword>
<organism evidence="2 3">
    <name type="scientific">Scyliorhinus torazame</name>
    <name type="common">Cloudy catshark</name>
    <name type="synonym">Catulus torazame</name>
    <dbReference type="NCBI Taxonomy" id="75743"/>
    <lineage>
        <taxon>Eukaryota</taxon>
        <taxon>Metazoa</taxon>
        <taxon>Chordata</taxon>
        <taxon>Craniata</taxon>
        <taxon>Vertebrata</taxon>
        <taxon>Chondrichthyes</taxon>
        <taxon>Elasmobranchii</taxon>
        <taxon>Galeomorphii</taxon>
        <taxon>Galeoidea</taxon>
        <taxon>Carcharhiniformes</taxon>
        <taxon>Scyliorhinidae</taxon>
        <taxon>Scyliorhinus</taxon>
    </lineage>
</organism>
<dbReference type="AlphaFoldDB" id="A0A401QD79"/>
<name>A0A401QD79_SCYTO</name>